<feature type="domain" description="Heterokaryon incompatibility" evidence="1">
    <location>
        <begin position="114"/>
        <end position="253"/>
    </location>
</feature>
<sequence length="433" mass="48205">MASHELIPSRNCRHVDWRAMRDAGLDSCWSCGMTFRTTASSAANAYAAYKATIPSWKTSFDGADTLTGFTRFSYLPLNPDQGREIRVLTLHAGVFDEPLSCNLETVNLQLGPVYEAVSYTWADSTGDDELAARISATMSTTTASEEGDITITRNCEAMLRRLRRANVTRRLWVDAICIDQANLDERSAQVRNMTAVFRNAQRVVVYLGEGDSVTNRLLDYASEDHGEHVLPSPLDFLPLYQCRWFHRVWVLQEIAVAKTAIVISGTRTLEWTDLVNQARVFLRLVNKWQNQRIPLPPVLAYGFRSGEMGNKIADKSLDLLSIMQISRGCSCKDARDKVYAVAGLVSEDARVPLPADYSPDVTPERVYTQLAAWHVLKTSSPRILRFVEGPSSVPVMPVMSSWVPDWTTPSPGSSLPPQLPVNGVFIPPQIVVP</sequence>
<dbReference type="InterPro" id="IPR010730">
    <property type="entry name" value="HET"/>
</dbReference>
<dbReference type="PANTHER" id="PTHR24148:SF73">
    <property type="entry name" value="HET DOMAIN PROTEIN (AFU_ORTHOLOGUE AFUA_8G01020)"/>
    <property type="match status" value="1"/>
</dbReference>
<dbReference type="EMBL" id="JAULSW010000006">
    <property type="protein sequence ID" value="KAK3377592.1"/>
    <property type="molecule type" value="Genomic_DNA"/>
</dbReference>
<organism evidence="2 3">
    <name type="scientific">Podospora didyma</name>
    <dbReference type="NCBI Taxonomy" id="330526"/>
    <lineage>
        <taxon>Eukaryota</taxon>
        <taxon>Fungi</taxon>
        <taxon>Dikarya</taxon>
        <taxon>Ascomycota</taxon>
        <taxon>Pezizomycotina</taxon>
        <taxon>Sordariomycetes</taxon>
        <taxon>Sordariomycetidae</taxon>
        <taxon>Sordariales</taxon>
        <taxon>Podosporaceae</taxon>
        <taxon>Podospora</taxon>
    </lineage>
</organism>
<evidence type="ECO:0000313" key="2">
    <source>
        <dbReference type="EMBL" id="KAK3377592.1"/>
    </source>
</evidence>
<dbReference type="InterPro" id="IPR052895">
    <property type="entry name" value="HetReg/Transcr_Mod"/>
</dbReference>
<dbReference type="AlphaFoldDB" id="A0AAE0NB80"/>
<reference evidence="2" key="2">
    <citation type="submission" date="2023-06" db="EMBL/GenBank/DDBJ databases">
        <authorList>
            <consortium name="Lawrence Berkeley National Laboratory"/>
            <person name="Haridas S."/>
            <person name="Hensen N."/>
            <person name="Bonometti L."/>
            <person name="Westerberg I."/>
            <person name="Brannstrom I.O."/>
            <person name="Guillou S."/>
            <person name="Cros-Aarteil S."/>
            <person name="Calhoun S."/>
            <person name="Kuo A."/>
            <person name="Mondo S."/>
            <person name="Pangilinan J."/>
            <person name="Riley R."/>
            <person name="LaButti K."/>
            <person name="Andreopoulos B."/>
            <person name="Lipzen A."/>
            <person name="Chen C."/>
            <person name="Yanf M."/>
            <person name="Daum C."/>
            <person name="Ng V."/>
            <person name="Clum A."/>
            <person name="Steindorff A."/>
            <person name="Ohm R."/>
            <person name="Martin F."/>
            <person name="Silar P."/>
            <person name="Natvig D."/>
            <person name="Lalanne C."/>
            <person name="Gautier V."/>
            <person name="Ament-velasquez S.L."/>
            <person name="Kruys A."/>
            <person name="Hutchinson M.I."/>
            <person name="Powell A.J."/>
            <person name="Barry K."/>
            <person name="Miller A.N."/>
            <person name="Grigoriev I.V."/>
            <person name="Debuchy R."/>
            <person name="Gladieux P."/>
            <person name="Thoren M.H."/>
            <person name="Johannesson H."/>
        </authorList>
    </citation>
    <scope>NUCLEOTIDE SEQUENCE</scope>
    <source>
        <strain evidence="2">CBS 232.78</strain>
    </source>
</reference>
<reference evidence="2" key="1">
    <citation type="journal article" date="2023" name="Mol. Phylogenet. Evol.">
        <title>Genome-scale phylogeny and comparative genomics of the fungal order Sordariales.</title>
        <authorList>
            <person name="Hensen N."/>
            <person name="Bonometti L."/>
            <person name="Westerberg I."/>
            <person name="Brannstrom I.O."/>
            <person name="Guillou S."/>
            <person name="Cros-Aarteil S."/>
            <person name="Calhoun S."/>
            <person name="Haridas S."/>
            <person name="Kuo A."/>
            <person name="Mondo S."/>
            <person name="Pangilinan J."/>
            <person name="Riley R."/>
            <person name="LaButti K."/>
            <person name="Andreopoulos B."/>
            <person name="Lipzen A."/>
            <person name="Chen C."/>
            <person name="Yan M."/>
            <person name="Daum C."/>
            <person name="Ng V."/>
            <person name="Clum A."/>
            <person name="Steindorff A."/>
            <person name="Ohm R.A."/>
            <person name="Martin F."/>
            <person name="Silar P."/>
            <person name="Natvig D.O."/>
            <person name="Lalanne C."/>
            <person name="Gautier V."/>
            <person name="Ament-Velasquez S.L."/>
            <person name="Kruys A."/>
            <person name="Hutchinson M.I."/>
            <person name="Powell A.J."/>
            <person name="Barry K."/>
            <person name="Miller A.N."/>
            <person name="Grigoriev I.V."/>
            <person name="Debuchy R."/>
            <person name="Gladieux P."/>
            <person name="Hiltunen Thoren M."/>
            <person name="Johannesson H."/>
        </authorList>
    </citation>
    <scope>NUCLEOTIDE SEQUENCE</scope>
    <source>
        <strain evidence="2">CBS 232.78</strain>
    </source>
</reference>
<proteinExistence type="predicted"/>
<name>A0AAE0NB80_9PEZI</name>
<keyword evidence="3" id="KW-1185">Reference proteome</keyword>
<dbReference type="PANTHER" id="PTHR24148">
    <property type="entry name" value="ANKYRIN REPEAT DOMAIN-CONTAINING PROTEIN 39 HOMOLOG-RELATED"/>
    <property type="match status" value="1"/>
</dbReference>
<protein>
    <submittedName>
        <fullName evidence="2">Heterokaryon incompatibility protein-domain-containing protein</fullName>
    </submittedName>
</protein>
<evidence type="ECO:0000313" key="3">
    <source>
        <dbReference type="Proteomes" id="UP001285441"/>
    </source>
</evidence>
<feature type="non-terminal residue" evidence="2">
    <location>
        <position position="433"/>
    </location>
</feature>
<accession>A0AAE0NB80</accession>
<dbReference type="Pfam" id="PF06985">
    <property type="entry name" value="HET"/>
    <property type="match status" value="1"/>
</dbReference>
<comment type="caution">
    <text evidence="2">The sequence shown here is derived from an EMBL/GenBank/DDBJ whole genome shotgun (WGS) entry which is preliminary data.</text>
</comment>
<dbReference type="Proteomes" id="UP001285441">
    <property type="component" value="Unassembled WGS sequence"/>
</dbReference>
<gene>
    <name evidence="2" type="ORF">B0H63DRAFT_398794</name>
</gene>
<evidence type="ECO:0000259" key="1">
    <source>
        <dbReference type="Pfam" id="PF06985"/>
    </source>
</evidence>